<evidence type="ECO:0000259" key="9">
    <source>
        <dbReference type="PROSITE" id="PS50003"/>
    </source>
</evidence>
<keyword evidence="5" id="KW-0106">Calcium</keyword>
<evidence type="ECO:0000259" key="13">
    <source>
        <dbReference type="PROSITE" id="PS50222"/>
    </source>
</evidence>
<feature type="region of interest" description="Disordered" evidence="7">
    <location>
        <begin position="1119"/>
        <end position="1159"/>
    </location>
</feature>
<organism evidence="14 15">
    <name type="scientific">Magallana gigas</name>
    <name type="common">Pacific oyster</name>
    <name type="synonym">Crassostrea gigas</name>
    <dbReference type="NCBI Taxonomy" id="29159"/>
    <lineage>
        <taxon>Eukaryota</taxon>
        <taxon>Metazoa</taxon>
        <taxon>Spiralia</taxon>
        <taxon>Lophotrochozoa</taxon>
        <taxon>Mollusca</taxon>
        <taxon>Bivalvia</taxon>
        <taxon>Autobranchia</taxon>
        <taxon>Pteriomorphia</taxon>
        <taxon>Ostreida</taxon>
        <taxon>Ostreoidea</taxon>
        <taxon>Ostreidae</taxon>
        <taxon>Magallana</taxon>
    </lineage>
</organism>
<feature type="domain" description="EF-hand" evidence="13">
    <location>
        <begin position="235"/>
        <end position="270"/>
    </location>
</feature>
<dbReference type="InterPro" id="IPR001849">
    <property type="entry name" value="PH_domain"/>
</dbReference>
<feature type="domain" description="DH" evidence="11">
    <location>
        <begin position="1894"/>
        <end position="2080"/>
    </location>
</feature>
<dbReference type="EnsemblMetazoa" id="G17200.9">
    <property type="protein sequence ID" value="G17200.9:cds"/>
    <property type="gene ID" value="G17200"/>
</dbReference>
<dbReference type="InterPro" id="IPR035892">
    <property type="entry name" value="C2_domain_sf"/>
</dbReference>
<dbReference type="Pfam" id="PF12763">
    <property type="entry name" value="EH"/>
    <property type="match status" value="2"/>
</dbReference>
<dbReference type="FunFam" id="2.60.40.150:FF:000029">
    <property type="entry name" value="Intersectin 1"/>
    <property type="match status" value="1"/>
</dbReference>
<dbReference type="InterPro" id="IPR011993">
    <property type="entry name" value="PH-like_dom_sf"/>
</dbReference>
<dbReference type="CDD" id="cd00160">
    <property type="entry name" value="RhoGEF"/>
    <property type="match status" value="1"/>
</dbReference>
<dbReference type="InterPro" id="IPR000219">
    <property type="entry name" value="DH_dom"/>
</dbReference>
<dbReference type="CDD" id="cd00052">
    <property type="entry name" value="EH"/>
    <property type="match status" value="2"/>
</dbReference>
<dbReference type="InterPro" id="IPR018247">
    <property type="entry name" value="EF_Hand_1_Ca_BS"/>
</dbReference>
<feature type="compositionally biased region" description="Basic and acidic residues" evidence="7">
    <location>
        <begin position="1253"/>
        <end position="1263"/>
    </location>
</feature>
<feature type="compositionally biased region" description="Basic and acidic residues" evidence="7">
    <location>
        <begin position="341"/>
        <end position="355"/>
    </location>
</feature>
<feature type="compositionally biased region" description="Polar residues" evidence="7">
    <location>
        <begin position="1052"/>
        <end position="1065"/>
    </location>
</feature>
<dbReference type="InterPro" id="IPR001452">
    <property type="entry name" value="SH3_domain"/>
</dbReference>
<dbReference type="InterPro" id="IPR035899">
    <property type="entry name" value="DBL_dom_sf"/>
</dbReference>
<dbReference type="PROSITE" id="PS50002">
    <property type="entry name" value="SH3"/>
    <property type="match status" value="5"/>
</dbReference>
<feature type="domain" description="EH" evidence="12">
    <location>
        <begin position="202"/>
        <end position="291"/>
    </location>
</feature>
<dbReference type="InterPro" id="IPR011992">
    <property type="entry name" value="EF-hand-dom_pair"/>
</dbReference>
<dbReference type="SMART" id="SM00027">
    <property type="entry name" value="EH"/>
    <property type="match status" value="2"/>
</dbReference>
<dbReference type="Gene3D" id="2.60.40.150">
    <property type="entry name" value="C2 domain"/>
    <property type="match status" value="1"/>
</dbReference>
<dbReference type="PROSITE" id="PS50010">
    <property type="entry name" value="DH_2"/>
    <property type="match status" value="1"/>
</dbReference>
<feature type="domain" description="EF-hand" evidence="13">
    <location>
        <begin position="48"/>
        <end position="83"/>
    </location>
</feature>
<feature type="domain" description="EH" evidence="12">
    <location>
        <begin position="16"/>
        <end position="104"/>
    </location>
</feature>
<dbReference type="PRINTS" id="PR00499">
    <property type="entry name" value="P67PHOX"/>
</dbReference>
<dbReference type="PRINTS" id="PR00452">
    <property type="entry name" value="SH3DOMAIN"/>
</dbReference>
<sequence length="2400" mass="267418">MSAAAGQAAWKITGEDRAKHDSQFFQLKPVNGFITGEQARGFFLQSGLPTAVLGQIWQLADMNNDGKMDKKEFSIAMHLIKKKLQGYELPKTLPQSLKADPSPAMGSFGTLSTAGPAAMSMGMPVMGMASTAVAPSSMGMPIMTNGVPMMGQQGMMGMPVASMGMPGSMMVNKPRTGSFGPPAPGHAPAPQPAGNMAMPHASKLKYTQVFNSNDRHKRGHLTGVEARSLLVQSGLPQPVLAQIWALADYDKDGKLTCDEFCVAMHLADVARMGTPLPPVLPPELVPSKSRSGSFSTPVPPTSQAPPKGEAFGDLLGNMGMPLPQPVAPVPAATNGEDQAQQEDHGFTFEDRRKENFDKGQAELERRRQMLQDQMKRENEARMEKERKEQEKREKIRQEQERRRLAEMERQMEKQRQIEREREEQRQKMMEQREAARREVDRQRQMEWERQRKEQLLSEKAREYEQLGSIKSRASNLKCELESQQCKKTEIRQKIEQVRNGVTDFTNSIEGMRITRDSKNSAIDKLQKEIRELGDKLVQLQSERESLNYRVQTSIQNNPLSDAHRTVLHGVELKKTSLQKLKKELENIERETESKLLDIDKNNAELEEMKKKLSSVEDNMSSLKKQQQLKQETMAQQKKKQEEEHTAKIQQEKDKQEKLRKDLAAQRIREQEEEKARSTPTSDAWAAFSNDTQTSSASNDIWSAAFADVKTDTAQGGDIWGSSGSSQQTAVTSSKQKGCKYKALYPFEARNPDELTLNPEDIVWVPEDQTGAEDGWMGGEIDGRKGWFPKDYVEKLPEEQSSQFNAFGSAFSSEPVASAFPVKESLYNTPADSPTPGQGATAPEGLQAQALYPWKAKKENHLSFNKGDIIQVKEQQEMWWSGNLNGQTGWFPKSYVKMVSGPTSKQISRSGTPAGTSSAPAVTVETNDAPAIVEHPAEEEPYVAMYSYTSSEPGDLTFNQGQLIQVTKKDGDWWTGSIGERSGIFPANYVKAAEQQAIEPDSQQTLDSVITEQGFVPVDDLMSSDSWSDPGLLKSTQTLPPSQADTAPPPFFSPTTLDPSLQNEANPQPPVLPPDKPKPVEKSVTFEDPFSEEIFFPCDSMATEVKDTFGSKDALNSPFGDDPFSSDAFSGDPFASETPFSNDTPFSEKEDPFNSIDFPSSDSFGDPFHQFNVGVSTQTSVDPNTDSNNEVVFDLMVGTENEANISTDLASLGTGVDDTTEVVLRKSDTVKPELREASSSIELSQYFPDLENNTQKDEASKDGMGDDLFGIDFGNSSVEESMKNFPEPDSAENANQETENSLQDNFSFLQTLSASAVSTTQGASPLDLGKELDGALGLENDTPEETKLDDNFAFIQNLSERSIKPKLEEIKQHSVGSSVGDYDDCSFMKTSIDEPESQADNEYDDLGDFKRSCDPSPQSIKETDIGDQGEYDNLDDIKRSRNLSPQLEKEAVIEDQGDYDNLDDIMRSRNQSPQSEKDFETESHATYDDLDGYIRNSETPEEVILECPDQYDDFDFVKPVKDVEKIKSTDFESGVIRDESYDDILNFPSESRAVEKLEENIAREDEYNDCSFIESEETGTTEDGEIIQDNSYVDIIEYDKIEKPAATNSPPQIPPPALPVQSSGSFDDDEDDTYEPIEKFRSLITGSSNDSGEATPSPTPATQIAAPQSQPVVAPHPQPVAAPQPQPAASQPALTQQKAGTSSTLKKPEIASVIAAYTATGAEQLSLNPGQLIQVRKKSPSGWWEGELQARGQKKKIGWFPANYVKILGGGSSARSTPDSSSQNNSPASTLHRTATPTIPAPQPQKSAIVESKYVDQVIALYPYSAQNEDELTFHKDSVINVMSKDDADWWQGEVNGTVGMFPSNYVGALTSPPQENTWSSDPAVLAQTSSVESKRQNYIHELINTEETYMADMSIVLDAFYEPMANSKVMTQEELDMIFVNWKELILCNTKLLKSVRVRKKMCGKGQVIQIIGDVLCENIPHMTPYIRFCSCQLNAAALIQRYTENSSEFKEIQKKCVQNPKTKGMPLSSFLLKPMQRITKYPLMIQKILQYTPETHPDRQNLEDALAKAEELCSQVNEGVRERENCDKLEWMQNHVQCEGLQERLIFNSVTNCLGPRKLLYHGTMYKAKGHKELVGFLFNDFLLLATPLSSATSNSLFDAKTKAQYRMYKSPIFLNEVMVRRLGEDDNDCLFQVSHVERVYNLKAPNLTERESWVRHIDAASKLFLDTEKQKREKLYNLGQKSHMMGRLLVIIQEGINLAPTADVRKINGVGRLLVVLLEGCDLQASDVNGKSDPYCEVSMGVQEHKTKVIQATLNPRWNASMQFTIKDLEQDVLCITVFDRDLFSPNDFLGRTEMRVNDILTESRTRKGPITKRLLLHEVSSGEVVVKLDLQLYDNYT</sequence>
<dbReference type="GO" id="GO:0006897">
    <property type="term" value="P:endocytosis"/>
    <property type="evidence" value="ECO:0007669"/>
    <property type="project" value="UniProtKB-KW"/>
</dbReference>
<evidence type="ECO:0000256" key="2">
    <source>
        <dbReference type="ARBA" id="ARBA00022443"/>
    </source>
</evidence>
<dbReference type="SMART" id="SM00239">
    <property type="entry name" value="C2"/>
    <property type="match status" value="1"/>
</dbReference>
<feature type="region of interest" description="Disordered" evidence="7">
    <location>
        <begin position="323"/>
        <end position="355"/>
    </location>
</feature>
<evidence type="ECO:0000256" key="5">
    <source>
        <dbReference type="ARBA" id="ARBA00022837"/>
    </source>
</evidence>
<dbReference type="SUPFAM" id="SSF50044">
    <property type="entry name" value="SH3-domain"/>
    <property type="match status" value="5"/>
</dbReference>
<dbReference type="PROSITE" id="PS50003">
    <property type="entry name" value="PH_DOMAIN"/>
    <property type="match status" value="1"/>
</dbReference>
<dbReference type="Gene3D" id="1.20.900.10">
    <property type="entry name" value="Dbl homology (DH) domain"/>
    <property type="match status" value="1"/>
</dbReference>
<feature type="region of interest" description="Disordered" evidence="7">
    <location>
        <begin position="1244"/>
        <end position="1300"/>
    </location>
</feature>
<dbReference type="SUPFAM" id="SSF47473">
    <property type="entry name" value="EF-hand"/>
    <property type="match status" value="2"/>
</dbReference>
<protein>
    <recommendedName>
        <fullName evidence="16">Intersectin-1</fullName>
    </recommendedName>
</protein>
<evidence type="ECO:0000256" key="1">
    <source>
        <dbReference type="ARBA" id="ARBA00004496"/>
    </source>
</evidence>
<evidence type="ECO:0000259" key="12">
    <source>
        <dbReference type="PROSITE" id="PS50031"/>
    </source>
</evidence>
<dbReference type="CDD" id="cd11838">
    <property type="entry name" value="SH3_Intersectin_3"/>
    <property type="match status" value="1"/>
</dbReference>
<dbReference type="SUPFAM" id="SSF48065">
    <property type="entry name" value="DBL homology domain (DH-domain)"/>
    <property type="match status" value="1"/>
</dbReference>
<dbReference type="PROSITE" id="PS00018">
    <property type="entry name" value="EF_HAND_1"/>
    <property type="match status" value="2"/>
</dbReference>
<feature type="domain" description="SH3" evidence="8">
    <location>
        <begin position="1705"/>
        <end position="1769"/>
    </location>
</feature>
<dbReference type="SUPFAM" id="SSF50729">
    <property type="entry name" value="PH domain-like"/>
    <property type="match status" value="1"/>
</dbReference>
<dbReference type="Gene3D" id="1.10.238.10">
    <property type="entry name" value="EF-hand"/>
    <property type="match status" value="2"/>
</dbReference>
<keyword evidence="15" id="KW-1185">Reference proteome</keyword>
<proteinExistence type="predicted"/>
<feature type="domain" description="SH3" evidence="8">
    <location>
        <begin position="1812"/>
        <end position="1871"/>
    </location>
</feature>
<feature type="compositionally biased region" description="Basic and acidic residues" evidence="7">
    <location>
        <begin position="1474"/>
        <end position="1486"/>
    </location>
</feature>
<dbReference type="InterPro" id="IPR002048">
    <property type="entry name" value="EF_hand_dom"/>
</dbReference>
<dbReference type="GO" id="GO:0005737">
    <property type="term" value="C:cytoplasm"/>
    <property type="evidence" value="ECO:0007669"/>
    <property type="project" value="UniProtKB-SubCell"/>
</dbReference>
<dbReference type="Pfam" id="PF14604">
    <property type="entry name" value="SH3_9"/>
    <property type="match status" value="2"/>
</dbReference>
<feature type="compositionally biased region" description="Acidic residues" evidence="7">
    <location>
        <begin position="1392"/>
        <end position="1405"/>
    </location>
</feature>
<feature type="compositionally biased region" description="Basic and acidic residues" evidence="7">
    <location>
        <begin position="638"/>
        <end position="659"/>
    </location>
</feature>
<dbReference type="GO" id="GO:0005509">
    <property type="term" value="F:calcium ion binding"/>
    <property type="evidence" value="ECO:0007669"/>
    <property type="project" value="InterPro"/>
</dbReference>
<feature type="region of interest" description="Disordered" evidence="7">
    <location>
        <begin position="1601"/>
        <end position="1704"/>
    </location>
</feature>
<feature type="compositionally biased region" description="Polar residues" evidence="7">
    <location>
        <begin position="1693"/>
        <end position="1704"/>
    </location>
</feature>
<evidence type="ECO:0000259" key="8">
    <source>
        <dbReference type="PROSITE" id="PS50002"/>
    </source>
</evidence>
<dbReference type="FunFam" id="1.10.238.10:FF:000055">
    <property type="entry name" value="Intersectin-1 isoform 1"/>
    <property type="match status" value="1"/>
</dbReference>
<dbReference type="CDD" id="cd11837">
    <property type="entry name" value="SH3_Intersectin_2"/>
    <property type="match status" value="1"/>
</dbReference>
<evidence type="ECO:0000256" key="6">
    <source>
        <dbReference type="PROSITE-ProRule" id="PRU00192"/>
    </source>
</evidence>
<evidence type="ECO:0000256" key="3">
    <source>
        <dbReference type="ARBA" id="ARBA00022490"/>
    </source>
</evidence>
<evidence type="ECO:0000256" key="7">
    <source>
        <dbReference type="SAM" id="MobiDB-lite"/>
    </source>
</evidence>
<feature type="compositionally biased region" description="Polar residues" evidence="7">
    <location>
        <begin position="1643"/>
        <end position="1661"/>
    </location>
</feature>
<dbReference type="PROSITE" id="PS50004">
    <property type="entry name" value="C2"/>
    <property type="match status" value="1"/>
</dbReference>
<dbReference type="InterPro" id="IPR000261">
    <property type="entry name" value="EH_dom"/>
</dbReference>
<feature type="compositionally biased region" description="Acidic residues" evidence="7">
    <location>
        <begin position="1625"/>
        <end position="1634"/>
    </location>
</feature>
<name>A0A8W8J4F6_MAGGI</name>
<dbReference type="Pfam" id="PF16652">
    <property type="entry name" value="PH_13"/>
    <property type="match status" value="1"/>
</dbReference>
<dbReference type="GO" id="GO:0005085">
    <property type="term" value="F:guanyl-nucleotide exchange factor activity"/>
    <property type="evidence" value="ECO:0007669"/>
    <property type="project" value="InterPro"/>
</dbReference>
<accession>A0A8W8J4F6</accession>
<feature type="domain" description="SH3" evidence="8">
    <location>
        <begin position="842"/>
        <end position="900"/>
    </location>
</feature>
<dbReference type="PROSITE" id="PS50222">
    <property type="entry name" value="EF_HAND_2"/>
    <property type="match status" value="2"/>
</dbReference>
<feature type="region of interest" description="Disordered" evidence="7">
    <location>
        <begin position="1368"/>
        <end position="1493"/>
    </location>
</feature>
<evidence type="ECO:0000256" key="4">
    <source>
        <dbReference type="ARBA" id="ARBA00022583"/>
    </source>
</evidence>
<keyword evidence="2 6" id="KW-0728">SH3 domain</keyword>
<evidence type="ECO:0000259" key="10">
    <source>
        <dbReference type="PROSITE" id="PS50004"/>
    </source>
</evidence>
<feature type="region of interest" description="Disordered" evidence="7">
    <location>
        <begin position="1770"/>
        <end position="1804"/>
    </location>
</feature>
<dbReference type="FunFam" id="2.30.30.40:FF:000072">
    <property type="entry name" value="Unconventional Myosin IB"/>
    <property type="match status" value="2"/>
</dbReference>
<evidence type="ECO:0000313" key="15">
    <source>
        <dbReference type="Proteomes" id="UP000005408"/>
    </source>
</evidence>
<feature type="domain" description="SH3" evidence="8">
    <location>
        <begin position="735"/>
        <end position="797"/>
    </location>
</feature>
<keyword evidence="4" id="KW-0254">Endocytosis</keyword>
<dbReference type="InterPro" id="IPR051480">
    <property type="entry name" value="Endocytic_GEF_Adapter"/>
</dbReference>
<reference evidence="14" key="1">
    <citation type="submission" date="2022-08" db="UniProtKB">
        <authorList>
            <consortium name="EnsemblMetazoa"/>
        </authorList>
    </citation>
    <scope>IDENTIFICATION</scope>
    <source>
        <strain evidence="14">05x7-T-G4-1.051#20</strain>
    </source>
</reference>
<feature type="compositionally biased region" description="Pro residues" evidence="7">
    <location>
        <begin position="181"/>
        <end position="191"/>
    </location>
</feature>
<feature type="compositionally biased region" description="Polar residues" evidence="7">
    <location>
        <begin position="1291"/>
        <end position="1300"/>
    </location>
</feature>
<feature type="region of interest" description="Disordered" evidence="7">
    <location>
        <begin position="1025"/>
        <end position="1081"/>
    </location>
</feature>
<dbReference type="InterPro" id="IPR000008">
    <property type="entry name" value="C2_dom"/>
</dbReference>
<comment type="subcellular location">
    <subcellularLocation>
        <location evidence="1">Cytoplasm</location>
    </subcellularLocation>
</comment>
<feature type="compositionally biased region" description="Polar residues" evidence="7">
    <location>
        <begin position="1033"/>
        <end position="1044"/>
    </location>
</feature>
<dbReference type="CDD" id="cd11839">
    <property type="entry name" value="SH3_Intersectin_4"/>
    <property type="match status" value="1"/>
</dbReference>
<evidence type="ECO:0000259" key="11">
    <source>
        <dbReference type="PROSITE" id="PS50010"/>
    </source>
</evidence>
<feature type="domain" description="C2" evidence="10">
    <location>
        <begin position="2254"/>
        <end position="2373"/>
    </location>
</feature>
<dbReference type="PANTHER" id="PTHR46006">
    <property type="entry name" value="RHO GUANINE NUCLEOTIDE EXCHANGE FACTOR AT 64C, ISOFORM A"/>
    <property type="match status" value="1"/>
</dbReference>
<feature type="region of interest" description="Disordered" evidence="7">
    <location>
        <begin position="177"/>
        <end position="197"/>
    </location>
</feature>
<dbReference type="Gene3D" id="2.30.29.30">
    <property type="entry name" value="Pleckstrin-homology domain (PH domain)/Phosphotyrosine-binding domain (PTB)"/>
    <property type="match status" value="1"/>
</dbReference>
<feature type="compositionally biased region" description="Acidic residues" evidence="7">
    <location>
        <begin position="1424"/>
        <end position="1433"/>
    </location>
</feature>
<feature type="region of interest" description="Disordered" evidence="7">
    <location>
        <begin position="611"/>
        <end position="659"/>
    </location>
</feature>
<feature type="region of interest" description="Disordered" evidence="7">
    <location>
        <begin position="372"/>
        <end position="439"/>
    </location>
</feature>
<evidence type="ECO:0000313" key="14">
    <source>
        <dbReference type="EnsemblMetazoa" id="G17200.9:cds"/>
    </source>
</evidence>
<dbReference type="GO" id="GO:0035025">
    <property type="term" value="P:positive regulation of Rho protein signal transduction"/>
    <property type="evidence" value="ECO:0007669"/>
    <property type="project" value="TreeGrafter"/>
</dbReference>
<dbReference type="Gene3D" id="2.30.30.40">
    <property type="entry name" value="SH3 Domains"/>
    <property type="match status" value="5"/>
</dbReference>
<dbReference type="Pfam" id="PF00168">
    <property type="entry name" value="C2"/>
    <property type="match status" value="1"/>
</dbReference>
<feature type="compositionally biased region" description="Polar residues" evidence="7">
    <location>
        <begin position="1772"/>
        <end position="1792"/>
    </location>
</feature>
<dbReference type="CDD" id="cd11840">
    <property type="entry name" value="SH3_Intersectin_5"/>
    <property type="match status" value="1"/>
</dbReference>
<dbReference type="InterPro" id="IPR036028">
    <property type="entry name" value="SH3-like_dom_sf"/>
</dbReference>
<dbReference type="SMART" id="SM00326">
    <property type="entry name" value="SH3"/>
    <property type="match status" value="5"/>
</dbReference>
<dbReference type="Pfam" id="PF00018">
    <property type="entry name" value="SH3_1"/>
    <property type="match status" value="2"/>
</dbReference>
<dbReference type="Proteomes" id="UP000005408">
    <property type="component" value="Unassembled WGS sequence"/>
</dbReference>
<dbReference type="Pfam" id="PF00621">
    <property type="entry name" value="RhoGEF"/>
    <property type="match status" value="1"/>
</dbReference>
<dbReference type="PANTHER" id="PTHR46006:SF6">
    <property type="entry name" value="INTERSECTIN-2 ISOFORM X1"/>
    <property type="match status" value="1"/>
</dbReference>
<dbReference type="SUPFAM" id="SSF49562">
    <property type="entry name" value="C2 domain (Calcium/lipid-binding domain, CaLB)"/>
    <property type="match status" value="1"/>
</dbReference>
<dbReference type="SMART" id="SM00054">
    <property type="entry name" value="EFh"/>
    <property type="match status" value="2"/>
</dbReference>
<feature type="domain" description="SH3" evidence="8">
    <location>
        <begin position="936"/>
        <end position="994"/>
    </location>
</feature>
<dbReference type="Pfam" id="PF07653">
    <property type="entry name" value="SH3_2"/>
    <property type="match status" value="1"/>
</dbReference>
<dbReference type="CDD" id="cd08375">
    <property type="entry name" value="C2_Intersectin"/>
    <property type="match status" value="1"/>
</dbReference>
<feature type="compositionally biased region" description="Pro residues" evidence="7">
    <location>
        <begin position="1673"/>
        <end position="1685"/>
    </location>
</feature>
<dbReference type="PROSITE" id="PS50031">
    <property type="entry name" value="EH"/>
    <property type="match status" value="2"/>
</dbReference>
<dbReference type="SMART" id="SM00325">
    <property type="entry name" value="RhoGEF"/>
    <property type="match status" value="1"/>
</dbReference>
<keyword evidence="3" id="KW-0963">Cytoplasm</keyword>
<feature type="compositionally biased region" description="Acidic residues" evidence="7">
    <location>
        <begin position="1452"/>
        <end position="1462"/>
    </location>
</feature>
<dbReference type="SMART" id="SM00233">
    <property type="entry name" value="PH"/>
    <property type="match status" value="1"/>
</dbReference>
<feature type="domain" description="PH" evidence="9">
    <location>
        <begin position="2119"/>
        <end position="2224"/>
    </location>
</feature>
<feature type="region of interest" description="Disordered" evidence="7">
    <location>
        <begin position="284"/>
        <end position="311"/>
    </location>
</feature>
<evidence type="ECO:0008006" key="16">
    <source>
        <dbReference type="Google" id="ProtNLM"/>
    </source>
</evidence>